<comment type="caution">
    <text evidence="2">The sequence shown here is derived from an EMBL/GenBank/DDBJ whole genome shotgun (WGS) entry which is preliminary data.</text>
</comment>
<evidence type="ECO:0000313" key="3">
    <source>
        <dbReference type="Proteomes" id="UP001549921"/>
    </source>
</evidence>
<organism evidence="2 3">
    <name type="scientific">Loxostege sticticalis</name>
    <name type="common">Beet webworm moth</name>
    <dbReference type="NCBI Taxonomy" id="481309"/>
    <lineage>
        <taxon>Eukaryota</taxon>
        <taxon>Metazoa</taxon>
        <taxon>Ecdysozoa</taxon>
        <taxon>Arthropoda</taxon>
        <taxon>Hexapoda</taxon>
        <taxon>Insecta</taxon>
        <taxon>Pterygota</taxon>
        <taxon>Neoptera</taxon>
        <taxon>Endopterygota</taxon>
        <taxon>Lepidoptera</taxon>
        <taxon>Glossata</taxon>
        <taxon>Ditrysia</taxon>
        <taxon>Pyraloidea</taxon>
        <taxon>Crambidae</taxon>
        <taxon>Pyraustinae</taxon>
        <taxon>Loxostege</taxon>
    </lineage>
</organism>
<dbReference type="EMBL" id="JBEDNZ010000027">
    <property type="protein sequence ID" value="KAL0810005.1"/>
    <property type="molecule type" value="Genomic_DNA"/>
</dbReference>
<feature type="compositionally biased region" description="Basic and acidic residues" evidence="1">
    <location>
        <begin position="136"/>
        <end position="148"/>
    </location>
</feature>
<name>A0ABD0S7F8_LOXSC</name>
<reference evidence="2 3" key="1">
    <citation type="submission" date="2024-06" db="EMBL/GenBank/DDBJ databases">
        <title>A chromosome-level genome assembly of beet webworm, Loxostege sticticalis.</title>
        <authorList>
            <person name="Zhang Y."/>
        </authorList>
    </citation>
    <scope>NUCLEOTIDE SEQUENCE [LARGE SCALE GENOMIC DNA]</scope>
    <source>
        <strain evidence="2">AQ028</strain>
        <tissue evidence="2">Male pupae</tissue>
    </source>
</reference>
<feature type="compositionally biased region" description="Polar residues" evidence="1">
    <location>
        <begin position="493"/>
        <end position="503"/>
    </location>
</feature>
<feature type="region of interest" description="Disordered" evidence="1">
    <location>
        <begin position="136"/>
        <end position="172"/>
    </location>
</feature>
<evidence type="ECO:0000256" key="1">
    <source>
        <dbReference type="SAM" id="MobiDB-lite"/>
    </source>
</evidence>
<dbReference type="Proteomes" id="UP001549921">
    <property type="component" value="Unassembled WGS sequence"/>
</dbReference>
<proteinExistence type="predicted"/>
<protein>
    <submittedName>
        <fullName evidence="2">Uncharacterized protein</fullName>
    </submittedName>
</protein>
<gene>
    <name evidence="2" type="ORF">ABMA28_010839</name>
</gene>
<dbReference type="AlphaFoldDB" id="A0ABD0S7F8"/>
<accession>A0ABD0S7F8</accession>
<feature type="region of interest" description="Disordered" evidence="1">
    <location>
        <begin position="466"/>
        <end position="527"/>
    </location>
</feature>
<evidence type="ECO:0000313" key="2">
    <source>
        <dbReference type="EMBL" id="KAL0810005.1"/>
    </source>
</evidence>
<sequence>MGQLSEWAPPAEEEVFFKNLIRILDEVYPDNWRDWVVNTPTYTDLFGEAISSDLECRLRFAVPTVRLARAHSQENSLSERRYRKIKRILLSWPIGRALIHTPLSIMVKVHPIHPGNKFPDAVNAIKGELIPRHEASKLLRGDSVHGEESTSSSTRASKRSHSPDPPPASKEPRMSEFMAQQNFLLEKLCQLVQTTNENVNTMLNKGGLTGTSVYSQCSSSPAPPQSYNEERQTLFEDESVEDNWRPPTLVDEQLDNVEEDDLNTEPLEDFAPGTKETEGKITKADETLVKQGCDCQRFNSESWQNIRYAEVQKTFQATPAFTSLKVNGNLATVTPTWQLVSVLEKMDLCLAAITHGLLQQRQTFQDIYKSAPASVKSHISKYFLAPESTFRKTSDSLLQYVCGRRAEVIQQRRGIYKPHNKTLNEMLHVIPPSETHLFAEPQLSEFVKEQGGVSKLFPSKRRTVLTSTLTNRSVQRDRRMPPASTTENRDRPQSSYNQRNSTNRRPDRPRFQTKRPPPTKQNKNKKW</sequence>